<evidence type="ECO:0000313" key="4">
    <source>
        <dbReference type="Proteomes" id="UP000254889"/>
    </source>
</evidence>
<feature type="domain" description="Solute-binding protein family 3/N-terminal" evidence="2">
    <location>
        <begin position="15"/>
        <end position="237"/>
    </location>
</feature>
<proteinExistence type="predicted"/>
<dbReference type="Gene3D" id="3.40.190.10">
    <property type="entry name" value="Periplasmic binding protein-like II"/>
    <property type="match status" value="2"/>
</dbReference>
<dbReference type="Proteomes" id="UP000254889">
    <property type="component" value="Chromosome"/>
</dbReference>
<evidence type="ECO:0000313" key="3">
    <source>
        <dbReference type="EMBL" id="AXK79730.1"/>
    </source>
</evidence>
<dbReference type="SUPFAM" id="SSF53850">
    <property type="entry name" value="Periplasmic binding protein-like II"/>
    <property type="match status" value="1"/>
</dbReference>
<evidence type="ECO:0000259" key="2">
    <source>
        <dbReference type="SMART" id="SM00062"/>
    </source>
</evidence>
<dbReference type="AlphaFoldDB" id="A0A345ZS33"/>
<dbReference type="SMART" id="SM00062">
    <property type="entry name" value="PBPb"/>
    <property type="match status" value="1"/>
</dbReference>
<name>A0A345ZS33_9HYPH</name>
<dbReference type="KEGG" id="ptaw:DW352_03870"/>
<organism evidence="3 4">
    <name type="scientific">Pseudolabrys taiwanensis</name>
    <dbReference type="NCBI Taxonomy" id="331696"/>
    <lineage>
        <taxon>Bacteria</taxon>
        <taxon>Pseudomonadati</taxon>
        <taxon>Pseudomonadota</taxon>
        <taxon>Alphaproteobacteria</taxon>
        <taxon>Hyphomicrobiales</taxon>
        <taxon>Xanthobacteraceae</taxon>
        <taxon>Pseudolabrys</taxon>
    </lineage>
</organism>
<evidence type="ECO:0000256" key="1">
    <source>
        <dbReference type="ARBA" id="ARBA00022729"/>
    </source>
</evidence>
<protein>
    <submittedName>
        <fullName evidence="3">ABC transporter substrate-binding protein</fullName>
    </submittedName>
</protein>
<dbReference type="OrthoDB" id="6955767at2"/>
<dbReference type="PANTHER" id="PTHR35936:SF17">
    <property type="entry name" value="ARGININE-BINDING EXTRACELLULAR PROTEIN ARTP"/>
    <property type="match status" value="1"/>
</dbReference>
<dbReference type="RefSeq" id="WP_115688709.1">
    <property type="nucleotide sequence ID" value="NZ_CP031417.1"/>
</dbReference>
<dbReference type="Pfam" id="PF00497">
    <property type="entry name" value="SBP_bac_3"/>
    <property type="match status" value="1"/>
</dbReference>
<keyword evidence="4" id="KW-1185">Reference proteome</keyword>
<reference evidence="3 4" key="1">
    <citation type="submission" date="2018-07" db="EMBL/GenBank/DDBJ databases">
        <authorList>
            <person name="Quirk P.G."/>
            <person name="Krulwich T.A."/>
        </authorList>
    </citation>
    <scope>NUCLEOTIDE SEQUENCE [LARGE SCALE GENOMIC DNA]</scope>
    <source>
        <strain evidence="3 4">CC-BB4</strain>
    </source>
</reference>
<gene>
    <name evidence="3" type="ORF">DW352_03870</name>
</gene>
<dbReference type="EMBL" id="CP031417">
    <property type="protein sequence ID" value="AXK79730.1"/>
    <property type="molecule type" value="Genomic_DNA"/>
</dbReference>
<accession>A0A345ZS33</accession>
<keyword evidence="1" id="KW-0732">Signal</keyword>
<dbReference type="PANTHER" id="PTHR35936">
    <property type="entry name" value="MEMBRANE-BOUND LYTIC MUREIN TRANSGLYCOSYLASE F"/>
    <property type="match status" value="1"/>
</dbReference>
<sequence length="242" mass="24970">MIHHDAVKELAPTGTLRGGIVISPAPSAFFCTKDANGAPHGVTVDLLGGFAAMLKVPLALQVYENSGQLTDAVASGTCDVAFMPQDAERMKKVDFGPPYYLIESTYLVPAGSAIQSIGEVNKPGVRIIAIANTTTMRSARRTAPNATVTEVPSVDDITALARNGGGDAFALSHDSFVGLLPKLPGARVLPGHFQQVGVAVAVPKGRPDALHLVGELLADAKASGLVRRALDAAGFKDAPAAP</sequence>
<dbReference type="InterPro" id="IPR001638">
    <property type="entry name" value="Solute-binding_3/MltF_N"/>
</dbReference>